<evidence type="ECO:0000256" key="5">
    <source>
        <dbReference type="ARBA" id="ARBA00023014"/>
    </source>
</evidence>
<evidence type="ECO:0000256" key="2">
    <source>
        <dbReference type="ARBA" id="ARBA00022691"/>
    </source>
</evidence>
<keyword evidence="5 6" id="KW-0411">Iron-sulfur</keyword>
<dbReference type="EMBL" id="BSDD01000001">
    <property type="protein sequence ID" value="GLH68827.1"/>
    <property type="molecule type" value="Genomic_DNA"/>
</dbReference>
<dbReference type="InterPro" id="IPR022432">
    <property type="entry name" value="MqnE"/>
</dbReference>
<gene>
    <name evidence="6 8" type="primary">mqnE</name>
    <name evidence="8" type="ORF">GETHPA_03600</name>
</gene>
<dbReference type="Gene3D" id="3.20.20.70">
    <property type="entry name" value="Aldolase class I"/>
    <property type="match status" value="1"/>
</dbReference>
<comment type="similarity">
    <text evidence="6">Belongs to the radical SAM superfamily. MqnE family.</text>
</comment>
<dbReference type="InterPro" id="IPR045567">
    <property type="entry name" value="CofH/MnqC-like_C"/>
</dbReference>
<keyword evidence="2 6" id="KW-0949">S-adenosyl-L-methionine</keyword>
<dbReference type="Pfam" id="PF04055">
    <property type="entry name" value="Radical_SAM"/>
    <property type="match status" value="1"/>
</dbReference>
<dbReference type="SFLD" id="SFLDF00343">
    <property type="entry name" value="aminofutalosine_synthase_(mqnE"/>
    <property type="match status" value="1"/>
</dbReference>
<comment type="function">
    <text evidence="6">Radical SAM enzyme that catalyzes the addition of the adenosyl radical to the double bond of 3-[(1-carboxyvinyl)oxy]benzoate, leading to aminodeoxyfutalosine (AFL), a key intermediate in the formation of menaquinone (MK, vitamin K2) from chorismate.</text>
</comment>
<name>A0ABQ5Q249_9BACT</name>
<evidence type="ECO:0000256" key="6">
    <source>
        <dbReference type="HAMAP-Rule" id="MF_00993"/>
    </source>
</evidence>
<evidence type="ECO:0000259" key="7">
    <source>
        <dbReference type="PROSITE" id="PS51918"/>
    </source>
</evidence>
<keyword evidence="6" id="KW-0474">Menaquinone biosynthesis</keyword>
<keyword evidence="6" id="KW-0808">Transferase</keyword>
<comment type="catalytic activity">
    <reaction evidence="6">
        <text>3-[(1-carboxyvinyl)-oxy]benzoate + S-adenosyl-L-methionine + H2O = 6-amino-6-deoxyfutalosine + hydrogencarbonate + L-methionine + H(+)</text>
        <dbReference type="Rhea" id="RHEA:33075"/>
        <dbReference type="ChEBI" id="CHEBI:15377"/>
        <dbReference type="ChEBI" id="CHEBI:15378"/>
        <dbReference type="ChEBI" id="CHEBI:17544"/>
        <dbReference type="ChEBI" id="CHEBI:57844"/>
        <dbReference type="ChEBI" id="CHEBI:59789"/>
        <dbReference type="ChEBI" id="CHEBI:64286"/>
        <dbReference type="ChEBI" id="CHEBI:76981"/>
        <dbReference type="EC" id="2.5.1.120"/>
    </reaction>
</comment>
<dbReference type="Pfam" id="PF19288">
    <property type="entry name" value="CofH_C"/>
    <property type="match status" value="1"/>
</dbReference>
<feature type="binding site" evidence="6">
    <location>
        <position position="73"/>
    </location>
    <ligand>
        <name>[4Fe-4S] cluster</name>
        <dbReference type="ChEBI" id="CHEBI:49883"/>
        <note>4Fe-4S-S-AdoMet</note>
    </ligand>
</feature>
<dbReference type="NCBIfam" id="TIGR00423">
    <property type="entry name" value="CofH family radical SAM protein"/>
    <property type="match status" value="1"/>
</dbReference>
<feature type="binding site" evidence="6">
    <location>
        <position position="77"/>
    </location>
    <ligand>
        <name>[4Fe-4S] cluster</name>
        <dbReference type="ChEBI" id="CHEBI:49883"/>
        <note>4Fe-4S-S-AdoMet</note>
    </ligand>
</feature>
<organism evidence="8 9">
    <name type="scientific">Geothrix rubra</name>
    <dbReference type="NCBI Taxonomy" id="2927977"/>
    <lineage>
        <taxon>Bacteria</taxon>
        <taxon>Pseudomonadati</taxon>
        <taxon>Acidobacteriota</taxon>
        <taxon>Holophagae</taxon>
        <taxon>Holophagales</taxon>
        <taxon>Holophagaceae</taxon>
        <taxon>Geothrix</taxon>
    </lineage>
</organism>
<keyword evidence="4 6" id="KW-0408">Iron</keyword>
<keyword evidence="1 6" id="KW-0004">4Fe-4S</keyword>
<dbReference type="PANTHER" id="PTHR43076:SF7">
    <property type="entry name" value="AMINODEOXYFUTALOSINE SYNTHASE"/>
    <property type="match status" value="1"/>
</dbReference>
<sequence length="377" mass="42575">MLPLASRIRDPRLLPLVDKVLRGERLTFDDGLLLYETPDLSGVGAMANHVRTRLHGRKSYYVVSRRLSYTNVCYTHCQFCAFQAKPGDPRAYALSAEDIIRELEKPDNAGVRELHMTSGHNPKLKIDYFEDLFRKIKARFPSIHLKVFTMIEMDYYARISGLSTEAFLDRCLAAGLESCPGGGAEIFDEELRERICIGKKDAQVWLDTAALCHRKGIPTNCTMLYGHIEEARHRVDHLLRLRDLQDRSRAAGYEGFLAFIPLAYQNEENELSRTHVIHETTGTQDLREIAVARLLLDNIPHIKAYWVMISPGLAQIALSYGADDVDGTVIAEEIAHDAGAKTPQGLTQGDLERLIREAGYEPLERDNLYNTYETAAV</sequence>
<dbReference type="RefSeq" id="WP_285723411.1">
    <property type="nucleotide sequence ID" value="NZ_BSDD01000001.1"/>
</dbReference>
<keyword evidence="9" id="KW-1185">Reference proteome</keyword>
<dbReference type="InterPro" id="IPR034405">
    <property type="entry name" value="F420"/>
</dbReference>
<reference evidence="8 9" key="1">
    <citation type="journal article" date="2023" name="Antonie Van Leeuwenhoek">
        <title>Mesoterricola silvestris gen. nov., sp. nov., Mesoterricola sediminis sp. nov., Geothrix oryzae sp. nov., Geothrix edaphica sp. nov., Geothrix rubra sp. nov., and Geothrix limicola sp. nov., six novel members of Acidobacteriota isolated from soils.</title>
        <authorList>
            <person name="Itoh H."/>
            <person name="Sugisawa Y."/>
            <person name="Mise K."/>
            <person name="Xu Z."/>
            <person name="Kuniyasu M."/>
            <person name="Ushijima N."/>
            <person name="Kawano K."/>
            <person name="Kobayashi E."/>
            <person name="Shiratori Y."/>
            <person name="Masuda Y."/>
            <person name="Senoo K."/>
        </authorList>
    </citation>
    <scope>NUCLEOTIDE SEQUENCE [LARGE SCALE GENOMIC DNA]</scope>
    <source>
        <strain evidence="8 9">Red803</strain>
    </source>
</reference>
<comment type="caution">
    <text evidence="8">The sequence shown here is derived from an EMBL/GenBank/DDBJ whole genome shotgun (WGS) entry which is preliminary data.</text>
</comment>
<keyword evidence="3 6" id="KW-0479">Metal-binding</keyword>
<comment type="cofactor">
    <cofactor evidence="6">
        <name>[4Fe-4S] cluster</name>
        <dbReference type="ChEBI" id="CHEBI:49883"/>
    </cofactor>
    <text evidence="6">Binds 1 [4Fe-4S] cluster. The cluster is coordinated with 3 cysteines and an exchangeable S-adenosyl-L-methionine.</text>
</comment>
<dbReference type="InterPro" id="IPR007197">
    <property type="entry name" value="rSAM"/>
</dbReference>
<feature type="domain" description="Radical SAM core" evidence="7">
    <location>
        <begin position="59"/>
        <end position="293"/>
    </location>
</feature>
<dbReference type="InterPro" id="IPR020050">
    <property type="entry name" value="FO_synthase_su2"/>
</dbReference>
<comment type="pathway">
    <text evidence="6">Quinol/quinone metabolism; menaquinone biosynthesis.</text>
</comment>
<dbReference type="InterPro" id="IPR058240">
    <property type="entry name" value="rSAM_sf"/>
</dbReference>
<dbReference type="CDD" id="cd01335">
    <property type="entry name" value="Radical_SAM"/>
    <property type="match status" value="1"/>
</dbReference>
<dbReference type="PANTHER" id="PTHR43076">
    <property type="entry name" value="FO SYNTHASE (COFH)"/>
    <property type="match status" value="1"/>
</dbReference>
<accession>A0ABQ5Q249</accession>
<evidence type="ECO:0000256" key="3">
    <source>
        <dbReference type="ARBA" id="ARBA00022723"/>
    </source>
</evidence>
<evidence type="ECO:0000256" key="4">
    <source>
        <dbReference type="ARBA" id="ARBA00023004"/>
    </source>
</evidence>
<dbReference type="SUPFAM" id="SSF102114">
    <property type="entry name" value="Radical SAM enzymes"/>
    <property type="match status" value="1"/>
</dbReference>
<dbReference type="SFLD" id="SFLDG01064">
    <property type="entry name" value="F420__menaquinone_cofactor_bio"/>
    <property type="match status" value="1"/>
</dbReference>
<dbReference type="HAMAP" id="MF_00993">
    <property type="entry name" value="MqnE"/>
    <property type="match status" value="1"/>
</dbReference>
<dbReference type="Proteomes" id="UP001165089">
    <property type="component" value="Unassembled WGS sequence"/>
</dbReference>
<protein>
    <recommendedName>
        <fullName evidence="6">Aminodeoxyfutalosine synthase</fullName>
        <shortName evidence="6">AFL synthase</shortName>
        <shortName evidence="6">Aminofutalosine synthase</shortName>
        <ecNumber evidence="6">2.5.1.120</ecNumber>
    </recommendedName>
    <alternativeName>
        <fullName evidence="6">Menaquinone biosynthetic enzyme MqnE</fullName>
    </alternativeName>
</protein>
<dbReference type="NCBIfam" id="TIGR03700">
    <property type="entry name" value="mena_SCO4494"/>
    <property type="match status" value="1"/>
</dbReference>
<evidence type="ECO:0000256" key="1">
    <source>
        <dbReference type="ARBA" id="ARBA00022485"/>
    </source>
</evidence>
<dbReference type="SFLD" id="SFLDG01389">
    <property type="entry name" value="menaquinone_synthsis_involved"/>
    <property type="match status" value="1"/>
</dbReference>
<feature type="binding site" evidence="6">
    <location>
        <position position="80"/>
    </location>
    <ligand>
        <name>[4Fe-4S] cluster</name>
        <dbReference type="ChEBI" id="CHEBI:49883"/>
        <note>4Fe-4S-S-AdoMet</note>
    </ligand>
</feature>
<proteinExistence type="inferred from homology"/>
<dbReference type="InterPro" id="IPR013785">
    <property type="entry name" value="Aldolase_TIM"/>
</dbReference>
<dbReference type="PIRSF" id="PIRSF004762">
    <property type="entry name" value="CHP00423"/>
    <property type="match status" value="1"/>
</dbReference>
<dbReference type="PROSITE" id="PS51918">
    <property type="entry name" value="RADICAL_SAM"/>
    <property type="match status" value="1"/>
</dbReference>
<evidence type="ECO:0000313" key="8">
    <source>
        <dbReference type="EMBL" id="GLH68827.1"/>
    </source>
</evidence>
<dbReference type="SFLD" id="SFLDS00029">
    <property type="entry name" value="Radical_SAM"/>
    <property type="match status" value="1"/>
</dbReference>
<dbReference type="EC" id="2.5.1.120" evidence="6"/>
<evidence type="ECO:0000313" key="9">
    <source>
        <dbReference type="Proteomes" id="UP001165089"/>
    </source>
</evidence>